<dbReference type="InterPro" id="IPR050204">
    <property type="entry name" value="AraC_XylS_family_regulators"/>
</dbReference>
<keyword evidence="6" id="KW-1185">Reference proteome</keyword>
<evidence type="ECO:0000256" key="3">
    <source>
        <dbReference type="ARBA" id="ARBA00023163"/>
    </source>
</evidence>
<dbReference type="SUPFAM" id="SSF46689">
    <property type="entry name" value="Homeodomain-like"/>
    <property type="match status" value="2"/>
</dbReference>
<evidence type="ECO:0000256" key="2">
    <source>
        <dbReference type="ARBA" id="ARBA00023125"/>
    </source>
</evidence>
<dbReference type="PANTHER" id="PTHR46796">
    <property type="entry name" value="HTH-TYPE TRANSCRIPTIONAL ACTIVATOR RHAS-RELATED"/>
    <property type="match status" value="1"/>
</dbReference>
<dbReference type="InterPro" id="IPR018060">
    <property type="entry name" value="HTH_AraC"/>
</dbReference>
<dbReference type="PROSITE" id="PS00041">
    <property type="entry name" value="HTH_ARAC_FAMILY_1"/>
    <property type="match status" value="1"/>
</dbReference>
<protein>
    <submittedName>
        <fullName evidence="5">AraC family transcriptional regulator</fullName>
    </submittedName>
</protein>
<comment type="caution">
    <text evidence="5">The sequence shown here is derived from an EMBL/GenBank/DDBJ whole genome shotgun (WGS) entry which is preliminary data.</text>
</comment>
<sequence>MVGGQQTRPDASARFSLATTDVDEARAFCRRMFYGPLRVNPVGDRSGFAFRGDVVELGPITVGEISYGSDIHVAIADLETSYHVLAPLSGMLRSRHRGTTVLADPTRAAVFRPIGDIDLEWPGSCRLLSVKVERSALERELDAALDQQVVTPLLLGGSFNLVDAPGRTWVALVRLLFGELRRGDGLSAQPRMAGRWRDMVVSGLALTVEHPYGEEPAGMQGPNRPRTVKRTLDAMHAEPWRPFTAADLAAVAGVGVRVLQESFRQHVGMSPLTYLRRLRLDGVHAELSRSDPWQVNVSEVAYRWGFTHLGRFAGAYRDRYGVSPSQTLRDRR</sequence>
<keyword evidence="2" id="KW-0238">DNA-binding</keyword>
<dbReference type="InterPro" id="IPR018062">
    <property type="entry name" value="HTH_AraC-typ_CS"/>
</dbReference>
<dbReference type="Gene3D" id="1.10.10.60">
    <property type="entry name" value="Homeodomain-like"/>
    <property type="match status" value="1"/>
</dbReference>
<accession>A0ABS2AL51</accession>
<keyword evidence="3" id="KW-0804">Transcription</keyword>
<evidence type="ECO:0000313" key="5">
    <source>
        <dbReference type="EMBL" id="MBM2620078.1"/>
    </source>
</evidence>
<name>A0ABS2AL51_9ACTN</name>
<evidence type="ECO:0000313" key="6">
    <source>
        <dbReference type="Proteomes" id="UP000632138"/>
    </source>
</evidence>
<dbReference type="PANTHER" id="PTHR46796:SF12">
    <property type="entry name" value="HTH-TYPE DNA-BINDING TRANSCRIPTIONAL ACTIVATOR EUTR"/>
    <property type="match status" value="1"/>
</dbReference>
<dbReference type="InterPro" id="IPR009057">
    <property type="entry name" value="Homeodomain-like_sf"/>
</dbReference>
<dbReference type="Proteomes" id="UP000632138">
    <property type="component" value="Unassembled WGS sequence"/>
</dbReference>
<reference evidence="5 6" key="1">
    <citation type="submission" date="2021-01" db="EMBL/GenBank/DDBJ databases">
        <title>Actinoplanes sp. nov. LDG1-06 isolated from lichen.</title>
        <authorList>
            <person name="Saeng-In P."/>
            <person name="Phongsopitanun W."/>
            <person name="Kanchanasin P."/>
            <person name="Yuki M."/>
            <person name="Kudo T."/>
            <person name="Ohkuma M."/>
            <person name="Tanasupawat S."/>
        </authorList>
    </citation>
    <scope>NUCLEOTIDE SEQUENCE [LARGE SCALE GENOMIC DNA]</scope>
    <source>
        <strain evidence="5 6">LDG1-06</strain>
    </source>
</reference>
<organism evidence="5 6">
    <name type="scientific">Paractinoplanes ovalisporus</name>
    <dbReference type="NCBI Taxonomy" id="2810368"/>
    <lineage>
        <taxon>Bacteria</taxon>
        <taxon>Bacillati</taxon>
        <taxon>Actinomycetota</taxon>
        <taxon>Actinomycetes</taxon>
        <taxon>Micromonosporales</taxon>
        <taxon>Micromonosporaceae</taxon>
        <taxon>Paractinoplanes</taxon>
    </lineage>
</organism>
<dbReference type="RefSeq" id="WP_203380069.1">
    <property type="nucleotide sequence ID" value="NZ_JAENHP010000013.1"/>
</dbReference>
<dbReference type="SMART" id="SM00342">
    <property type="entry name" value="HTH_ARAC"/>
    <property type="match status" value="1"/>
</dbReference>
<dbReference type="PROSITE" id="PS01124">
    <property type="entry name" value="HTH_ARAC_FAMILY_2"/>
    <property type="match status" value="1"/>
</dbReference>
<proteinExistence type="predicted"/>
<dbReference type="EMBL" id="JAENHP010000013">
    <property type="protein sequence ID" value="MBM2620078.1"/>
    <property type="molecule type" value="Genomic_DNA"/>
</dbReference>
<evidence type="ECO:0000259" key="4">
    <source>
        <dbReference type="PROSITE" id="PS01124"/>
    </source>
</evidence>
<keyword evidence="1" id="KW-0805">Transcription regulation</keyword>
<gene>
    <name evidence="5" type="ORF">JIG36_31650</name>
</gene>
<evidence type="ECO:0000256" key="1">
    <source>
        <dbReference type="ARBA" id="ARBA00023015"/>
    </source>
</evidence>
<dbReference type="Pfam" id="PF14525">
    <property type="entry name" value="AraC_binding_2"/>
    <property type="match status" value="1"/>
</dbReference>
<dbReference type="InterPro" id="IPR035418">
    <property type="entry name" value="AraC-bd_2"/>
</dbReference>
<dbReference type="Pfam" id="PF12833">
    <property type="entry name" value="HTH_18"/>
    <property type="match status" value="1"/>
</dbReference>
<feature type="domain" description="HTH araC/xylS-type" evidence="4">
    <location>
        <begin position="229"/>
        <end position="330"/>
    </location>
</feature>